<keyword evidence="2" id="KW-1185">Reference proteome</keyword>
<dbReference type="EMBL" id="JAACXV010013659">
    <property type="protein sequence ID" value="KAF7272893.1"/>
    <property type="molecule type" value="Genomic_DNA"/>
</dbReference>
<dbReference type="Proteomes" id="UP000625711">
    <property type="component" value="Unassembled WGS sequence"/>
</dbReference>
<gene>
    <name evidence="1" type="ORF">GWI33_014371</name>
</gene>
<name>A0A834M6Y7_RHYFE</name>
<sequence>MDPSLKSKFGRKVKRLITTLWGARVINRSKPLLPAIRNCDYTSQKREYGKFIATMLREALRIRFLIFVGAILGGTSLYKKYNTFKESINTKLTLVGQALPDTDKVKENITYYKNTVKDNLNIDPRIKRLSELKYNQVKTWSGQRLTDTSEAIRRSGYYNSLKTWGVQKMHDANEVAQPGKHYDQLKGWLNRALDDAVAAAEKAEAEKKPKQN</sequence>
<organism evidence="1 2">
    <name type="scientific">Rhynchophorus ferrugineus</name>
    <name type="common">Red palm weevil</name>
    <name type="synonym">Curculio ferrugineus</name>
    <dbReference type="NCBI Taxonomy" id="354439"/>
    <lineage>
        <taxon>Eukaryota</taxon>
        <taxon>Metazoa</taxon>
        <taxon>Ecdysozoa</taxon>
        <taxon>Arthropoda</taxon>
        <taxon>Hexapoda</taxon>
        <taxon>Insecta</taxon>
        <taxon>Pterygota</taxon>
        <taxon>Neoptera</taxon>
        <taxon>Endopterygota</taxon>
        <taxon>Coleoptera</taxon>
        <taxon>Polyphaga</taxon>
        <taxon>Cucujiformia</taxon>
        <taxon>Curculionidae</taxon>
        <taxon>Dryophthorinae</taxon>
        <taxon>Rhynchophorus</taxon>
    </lineage>
</organism>
<proteinExistence type="predicted"/>
<accession>A0A834M6Y7</accession>
<dbReference type="AlphaFoldDB" id="A0A834M6Y7"/>
<evidence type="ECO:0000313" key="1">
    <source>
        <dbReference type="EMBL" id="KAF7272893.1"/>
    </source>
</evidence>
<comment type="caution">
    <text evidence="1">The sequence shown here is derived from an EMBL/GenBank/DDBJ whole genome shotgun (WGS) entry which is preliminary data.</text>
</comment>
<dbReference type="OrthoDB" id="6752611at2759"/>
<reference evidence="1" key="1">
    <citation type="submission" date="2020-08" db="EMBL/GenBank/DDBJ databases">
        <title>Genome sequencing and assembly of the red palm weevil Rhynchophorus ferrugineus.</title>
        <authorList>
            <person name="Dias G.B."/>
            <person name="Bergman C.M."/>
            <person name="Manee M."/>
        </authorList>
    </citation>
    <scope>NUCLEOTIDE SEQUENCE</scope>
    <source>
        <strain evidence="1">AA-2017</strain>
        <tissue evidence="1">Whole larva</tissue>
    </source>
</reference>
<protein>
    <submittedName>
        <fullName evidence="1">Uncharacterized protein</fullName>
    </submittedName>
</protein>
<evidence type="ECO:0000313" key="2">
    <source>
        <dbReference type="Proteomes" id="UP000625711"/>
    </source>
</evidence>